<proteinExistence type="predicted"/>
<comment type="caution">
    <text evidence="3">The sequence shown here is derived from an EMBL/GenBank/DDBJ whole genome shotgun (WGS) entry which is preliminary data.</text>
</comment>
<name>A0ABU5TZL0_9CYAN</name>
<protein>
    <submittedName>
        <fullName evidence="3">DUF2059 domain-containing protein</fullName>
    </submittedName>
</protein>
<organism evidence="3 4">
    <name type="scientific">Limnoraphis robusta CCNP1315</name>
    <dbReference type="NCBI Taxonomy" id="3110306"/>
    <lineage>
        <taxon>Bacteria</taxon>
        <taxon>Bacillati</taxon>
        <taxon>Cyanobacteriota</taxon>
        <taxon>Cyanophyceae</taxon>
        <taxon>Oscillatoriophycideae</taxon>
        <taxon>Oscillatoriales</taxon>
        <taxon>Sirenicapillariaceae</taxon>
        <taxon>Limnoraphis</taxon>
    </lineage>
</organism>
<dbReference type="InterPro" id="IPR018637">
    <property type="entry name" value="DUF2059"/>
</dbReference>
<evidence type="ECO:0000259" key="2">
    <source>
        <dbReference type="Pfam" id="PF09832"/>
    </source>
</evidence>
<feature type="domain" description="DUF2059" evidence="2">
    <location>
        <begin position="129"/>
        <end position="181"/>
    </location>
</feature>
<dbReference type="EMBL" id="JAYGHT010000074">
    <property type="protein sequence ID" value="MEA5520101.1"/>
    <property type="molecule type" value="Genomic_DNA"/>
</dbReference>
<keyword evidence="4" id="KW-1185">Reference proteome</keyword>
<evidence type="ECO:0000313" key="3">
    <source>
        <dbReference type="EMBL" id="MEA5520101.1"/>
    </source>
</evidence>
<dbReference type="Proteomes" id="UP001301728">
    <property type="component" value="Unassembled WGS sequence"/>
</dbReference>
<evidence type="ECO:0000313" key="4">
    <source>
        <dbReference type="Proteomes" id="UP001301728"/>
    </source>
</evidence>
<accession>A0ABU5TZL0</accession>
<sequence>MLKRILFIGLTSSLFFLFPDVSNAQLLPRTSEPGVRVAQQIPEEKRKLIEEFLELTGGEKTFQQVSQGMLSQMEQQFTAMLGSDLVGSSQLSPQERQQVAANMNREMSRIAQKYNQLFLERIDYQKIVEEVYYPLYDKYFTNDDLRVLIDFYKSPTGRRTIEIMPQLLQESVQRTAQVIAPTVTSIIQEIITEELKRINR</sequence>
<keyword evidence="1" id="KW-0732">Signal</keyword>
<dbReference type="RefSeq" id="WP_323274437.1">
    <property type="nucleotide sequence ID" value="NZ_JAYGHT010000074.1"/>
</dbReference>
<dbReference type="Pfam" id="PF09832">
    <property type="entry name" value="DUF2059"/>
    <property type="match status" value="1"/>
</dbReference>
<feature type="signal peptide" evidence="1">
    <location>
        <begin position="1"/>
        <end position="24"/>
    </location>
</feature>
<feature type="chain" id="PRO_5046158689" evidence="1">
    <location>
        <begin position="25"/>
        <end position="200"/>
    </location>
</feature>
<gene>
    <name evidence="3" type="ORF">VB854_14230</name>
</gene>
<reference evidence="3 4" key="1">
    <citation type="submission" date="2023-12" db="EMBL/GenBank/DDBJ databases">
        <title>Baltic Sea Cyanobacteria.</title>
        <authorList>
            <person name="Delbaje E."/>
            <person name="Fewer D.P."/>
            <person name="Shishido T.K."/>
        </authorList>
    </citation>
    <scope>NUCLEOTIDE SEQUENCE [LARGE SCALE GENOMIC DNA]</scope>
    <source>
        <strain evidence="3 4">CCNP 1315</strain>
    </source>
</reference>
<evidence type="ECO:0000256" key="1">
    <source>
        <dbReference type="SAM" id="SignalP"/>
    </source>
</evidence>